<dbReference type="GO" id="GO:0003955">
    <property type="term" value="F:NAD(P)H dehydrogenase (quinone) activity"/>
    <property type="evidence" value="ECO:0007669"/>
    <property type="project" value="TreeGrafter"/>
</dbReference>
<evidence type="ECO:0000256" key="2">
    <source>
        <dbReference type="ARBA" id="ARBA00023002"/>
    </source>
</evidence>
<dbReference type="SUPFAM" id="SSF52218">
    <property type="entry name" value="Flavoproteins"/>
    <property type="match status" value="1"/>
</dbReference>
<organism evidence="4 5">
    <name type="scientific">Mesorhizobium qingshengii</name>
    <dbReference type="NCBI Taxonomy" id="1165689"/>
    <lineage>
        <taxon>Bacteria</taxon>
        <taxon>Pseudomonadati</taxon>
        <taxon>Pseudomonadota</taxon>
        <taxon>Alphaproteobacteria</taxon>
        <taxon>Hyphomicrobiales</taxon>
        <taxon>Phyllobacteriaceae</taxon>
        <taxon>Mesorhizobium</taxon>
    </lineage>
</organism>
<dbReference type="Gene3D" id="3.40.50.360">
    <property type="match status" value="1"/>
</dbReference>
<dbReference type="AlphaFoldDB" id="A0A1G5VH88"/>
<feature type="domain" description="Flavodoxin-like fold" evidence="3">
    <location>
        <begin position="1"/>
        <end position="192"/>
    </location>
</feature>
<dbReference type="GO" id="GO:0005829">
    <property type="term" value="C:cytosol"/>
    <property type="evidence" value="ECO:0007669"/>
    <property type="project" value="TreeGrafter"/>
</dbReference>
<dbReference type="STRING" id="1165689.SAMN02927914_00648"/>
<dbReference type="RefSeq" id="WP_091575518.1">
    <property type="nucleotide sequence ID" value="NZ_FMXM01000002.1"/>
</dbReference>
<dbReference type="PANTHER" id="PTHR10204">
    <property type="entry name" value="NAD P H OXIDOREDUCTASE-RELATED"/>
    <property type="match status" value="1"/>
</dbReference>
<dbReference type="OrthoDB" id="9798454at2"/>
<dbReference type="InterPro" id="IPR029039">
    <property type="entry name" value="Flavoprotein-like_sf"/>
</dbReference>
<name>A0A1G5VH88_9HYPH</name>
<evidence type="ECO:0000313" key="4">
    <source>
        <dbReference type="EMBL" id="SDA45058.1"/>
    </source>
</evidence>
<reference evidence="4 5" key="1">
    <citation type="submission" date="2016-10" db="EMBL/GenBank/DDBJ databases">
        <authorList>
            <person name="de Groot N.N."/>
        </authorList>
    </citation>
    <scope>NUCLEOTIDE SEQUENCE [LARGE SCALE GENOMIC DNA]</scope>
    <source>
        <strain evidence="4 5">CGMCC 1.12097</strain>
    </source>
</reference>
<proteinExistence type="inferred from homology"/>
<dbReference type="Proteomes" id="UP000198588">
    <property type="component" value="Unassembled WGS sequence"/>
</dbReference>
<sequence>MRALVVYCHPVPESFCASIRDSAVEVLTRRGWEVRLLDLYAENFNPVMGCDERRSYNDQAPQDPALKPHFELLNWAEAILFVYPTWWYGLPAMLKGWLDRVWATDVAFKLPAGKGRIKSLMTHVTKVGVITTCGAPTWWSVVVVGQPGRKTLLRGMRALCATRCRTFFLAHYLMDSSTPRSRAAFLAKVRAKLERF</sequence>
<evidence type="ECO:0000259" key="3">
    <source>
        <dbReference type="Pfam" id="PF02525"/>
    </source>
</evidence>
<accession>A0A1G5VH88</accession>
<dbReference type="EMBL" id="FMXM01000002">
    <property type="protein sequence ID" value="SDA45058.1"/>
    <property type="molecule type" value="Genomic_DNA"/>
</dbReference>
<protein>
    <submittedName>
        <fullName evidence="4">Putative NADPH-quinone reductase (Modulator of drug activity B)</fullName>
    </submittedName>
</protein>
<dbReference type="InterPro" id="IPR003680">
    <property type="entry name" value="Flavodoxin_fold"/>
</dbReference>
<keyword evidence="2" id="KW-0560">Oxidoreductase</keyword>
<dbReference type="Pfam" id="PF02525">
    <property type="entry name" value="Flavodoxin_2"/>
    <property type="match status" value="1"/>
</dbReference>
<dbReference type="PANTHER" id="PTHR10204:SF34">
    <property type="entry name" value="NAD(P)H DEHYDROGENASE [QUINONE] 1 ISOFORM 1"/>
    <property type="match status" value="1"/>
</dbReference>
<evidence type="ECO:0000313" key="5">
    <source>
        <dbReference type="Proteomes" id="UP000198588"/>
    </source>
</evidence>
<evidence type="ECO:0000256" key="1">
    <source>
        <dbReference type="ARBA" id="ARBA00006252"/>
    </source>
</evidence>
<dbReference type="InterPro" id="IPR051545">
    <property type="entry name" value="NAD(P)H_dehydrogenase_qn"/>
</dbReference>
<gene>
    <name evidence="4" type="ORF">SAMN02927914_00648</name>
</gene>
<comment type="similarity">
    <text evidence="1">Belongs to the NAD(P)H dehydrogenase (quinone) family.</text>
</comment>